<proteinExistence type="predicted"/>
<dbReference type="Proteomes" id="UP000664044">
    <property type="component" value="Unassembled WGS sequence"/>
</dbReference>
<evidence type="ECO:0000256" key="1">
    <source>
        <dbReference type="SAM" id="MobiDB-lite"/>
    </source>
</evidence>
<accession>A0ABS3G633</accession>
<evidence type="ECO:0000313" key="2">
    <source>
        <dbReference type="EMBL" id="MBO0354888.1"/>
    </source>
</evidence>
<feature type="compositionally biased region" description="Basic and acidic residues" evidence="1">
    <location>
        <begin position="39"/>
        <end position="70"/>
    </location>
</feature>
<dbReference type="RefSeq" id="WP_207034508.1">
    <property type="nucleotide sequence ID" value="NZ_JAFLNL010000007.1"/>
</dbReference>
<name>A0ABS3G633_9FLAO</name>
<reference evidence="2 3" key="1">
    <citation type="submission" date="2021-03" db="EMBL/GenBank/DDBJ databases">
        <title>Muricauda lutimaris sp. nov. and Muricauda ruestringensis sp. nov, two marine members of the Flavobacteriaceae isolated from deep sea sediments of Western Pacific.</title>
        <authorList>
            <person name="Zhao S."/>
            <person name="Liu R."/>
        </authorList>
    </citation>
    <scope>NUCLEOTIDE SEQUENCE [LARGE SCALE GENOMIC DNA]</scope>
    <source>
        <strain evidence="2 3">BC31-1-A7</strain>
    </source>
</reference>
<sequence length="102" mass="11725">MKSKIHEHFKTNKLNVSKTVSRILMALMVMAAISLTGCRETKKEEAQDDHGHEHNPDGSHMEQEDLKQEEFTVDQDTLQKEEHGHSHDDDHGHSHDDDGHQH</sequence>
<feature type="compositionally biased region" description="Basic and acidic residues" evidence="1">
    <location>
        <begin position="77"/>
        <end position="102"/>
    </location>
</feature>
<organism evidence="2 3">
    <name type="scientific">Flagellimonas aurea</name>
    <dbReference type="NCBI Taxonomy" id="2915619"/>
    <lineage>
        <taxon>Bacteria</taxon>
        <taxon>Pseudomonadati</taxon>
        <taxon>Bacteroidota</taxon>
        <taxon>Flavobacteriia</taxon>
        <taxon>Flavobacteriales</taxon>
        <taxon>Flavobacteriaceae</taxon>
        <taxon>Flagellimonas</taxon>
    </lineage>
</organism>
<comment type="caution">
    <text evidence="2">The sequence shown here is derived from an EMBL/GenBank/DDBJ whole genome shotgun (WGS) entry which is preliminary data.</text>
</comment>
<evidence type="ECO:0000313" key="3">
    <source>
        <dbReference type="Proteomes" id="UP000664044"/>
    </source>
</evidence>
<feature type="region of interest" description="Disordered" evidence="1">
    <location>
        <begin position="39"/>
        <end position="102"/>
    </location>
</feature>
<dbReference type="EMBL" id="JAFLNL010000007">
    <property type="protein sequence ID" value="MBO0354888.1"/>
    <property type="molecule type" value="Genomic_DNA"/>
</dbReference>
<keyword evidence="3" id="KW-1185">Reference proteome</keyword>
<gene>
    <name evidence="2" type="ORF">J0656_12765</name>
</gene>
<protein>
    <submittedName>
        <fullName evidence="2">Uncharacterized protein</fullName>
    </submittedName>
</protein>